<protein>
    <submittedName>
        <fullName evidence="2">Uncharacterized protein</fullName>
    </submittedName>
</protein>
<gene>
    <name evidence="2" type="ORF">V9T40_006148</name>
</gene>
<name>A0AAN9TW92_9HEMI</name>
<dbReference type="AlphaFoldDB" id="A0AAN9TW92"/>
<dbReference type="Proteomes" id="UP001367676">
    <property type="component" value="Unassembled WGS sequence"/>
</dbReference>
<evidence type="ECO:0000256" key="1">
    <source>
        <dbReference type="SAM" id="MobiDB-lite"/>
    </source>
</evidence>
<sequence length="130" mass="14506">MVLPAARTSHFKMTSANGSQQLDKNLEGAQPTVPVLKSSSPTSSQLAITPDNKNWDGGRIPHWQPPGVSADRDREMRCMRILHMAIAARRSIVPKFLVPLLKCIGPRRVSHFHSCLSKVEKCQVVRWLAK</sequence>
<feature type="region of interest" description="Disordered" evidence="1">
    <location>
        <begin position="1"/>
        <end position="69"/>
    </location>
</feature>
<accession>A0AAN9TW92</accession>
<feature type="compositionally biased region" description="Polar residues" evidence="1">
    <location>
        <begin position="37"/>
        <end position="47"/>
    </location>
</feature>
<proteinExistence type="predicted"/>
<reference evidence="2 3" key="1">
    <citation type="submission" date="2024-03" db="EMBL/GenBank/DDBJ databases">
        <title>Adaptation during the transition from Ophiocordyceps entomopathogen to insect associate is accompanied by gene loss and intensified selection.</title>
        <authorList>
            <person name="Ward C.M."/>
            <person name="Onetto C.A."/>
            <person name="Borneman A.R."/>
        </authorList>
    </citation>
    <scope>NUCLEOTIDE SEQUENCE [LARGE SCALE GENOMIC DNA]</scope>
    <source>
        <strain evidence="2">AWRI1</strain>
        <tissue evidence="2">Single Adult Female</tissue>
    </source>
</reference>
<keyword evidence="3" id="KW-1185">Reference proteome</keyword>
<feature type="compositionally biased region" description="Polar residues" evidence="1">
    <location>
        <begin position="11"/>
        <end position="23"/>
    </location>
</feature>
<comment type="caution">
    <text evidence="2">The sequence shown here is derived from an EMBL/GenBank/DDBJ whole genome shotgun (WGS) entry which is preliminary data.</text>
</comment>
<evidence type="ECO:0000313" key="3">
    <source>
        <dbReference type="Proteomes" id="UP001367676"/>
    </source>
</evidence>
<evidence type="ECO:0000313" key="2">
    <source>
        <dbReference type="EMBL" id="KAK7604962.1"/>
    </source>
</evidence>
<dbReference type="EMBL" id="JBBCAQ010000003">
    <property type="protein sequence ID" value="KAK7604962.1"/>
    <property type="molecule type" value="Genomic_DNA"/>
</dbReference>
<organism evidence="2 3">
    <name type="scientific">Parthenolecanium corni</name>
    <dbReference type="NCBI Taxonomy" id="536013"/>
    <lineage>
        <taxon>Eukaryota</taxon>
        <taxon>Metazoa</taxon>
        <taxon>Ecdysozoa</taxon>
        <taxon>Arthropoda</taxon>
        <taxon>Hexapoda</taxon>
        <taxon>Insecta</taxon>
        <taxon>Pterygota</taxon>
        <taxon>Neoptera</taxon>
        <taxon>Paraneoptera</taxon>
        <taxon>Hemiptera</taxon>
        <taxon>Sternorrhyncha</taxon>
        <taxon>Coccoidea</taxon>
        <taxon>Coccidae</taxon>
        <taxon>Parthenolecanium</taxon>
    </lineage>
</organism>